<keyword evidence="3" id="KW-0805">Transcription regulation</keyword>
<keyword evidence="4" id="KW-0804">Transcription</keyword>
<dbReference type="EMBL" id="GDJX01004892">
    <property type="protein sequence ID" value="JAT63044.1"/>
    <property type="molecule type" value="Transcribed_RNA"/>
</dbReference>
<dbReference type="GO" id="GO:0051123">
    <property type="term" value="P:RNA polymerase II preinitiation complex assembly"/>
    <property type="evidence" value="ECO:0007669"/>
    <property type="project" value="TreeGrafter"/>
</dbReference>
<evidence type="ECO:0000256" key="3">
    <source>
        <dbReference type="ARBA" id="ARBA00023015"/>
    </source>
</evidence>
<dbReference type="GO" id="GO:0017025">
    <property type="term" value="F:TBP-class protein binding"/>
    <property type="evidence" value="ECO:0007669"/>
    <property type="project" value="TreeGrafter"/>
</dbReference>
<feature type="compositionally biased region" description="Low complexity" evidence="6">
    <location>
        <begin position="291"/>
        <end position="313"/>
    </location>
</feature>
<feature type="region of interest" description="Disordered" evidence="6">
    <location>
        <begin position="288"/>
        <end position="458"/>
    </location>
</feature>
<evidence type="ECO:0000256" key="6">
    <source>
        <dbReference type="SAM" id="MobiDB-lite"/>
    </source>
</evidence>
<dbReference type="PANTHER" id="PTHR12264">
    <property type="entry name" value="TRANSCRIPTION INITIATION FACTOR TFIID SUBUNIT 12"/>
    <property type="match status" value="1"/>
</dbReference>
<gene>
    <name evidence="8" type="primary">taf12_1</name>
    <name evidence="8" type="ORF">g.105077</name>
</gene>
<dbReference type="Gene3D" id="1.10.20.10">
    <property type="entry name" value="Histone, subunit A"/>
    <property type="match status" value="1"/>
</dbReference>
<feature type="compositionally biased region" description="Low complexity" evidence="6">
    <location>
        <begin position="339"/>
        <end position="442"/>
    </location>
</feature>
<feature type="domain" description="Transcription initiation factor TFIID subunit 12" evidence="7">
    <location>
        <begin position="475"/>
        <end position="542"/>
    </location>
</feature>
<protein>
    <submittedName>
        <fullName evidence="8">Transcription initiation factor TFIID subunit 12</fullName>
    </submittedName>
</protein>
<dbReference type="GO" id="GO:0046982">
    <property type="term" value="F:protein heterodimerization activity"/>
    <property type="evidence" value="ECO:0007669"/>
    <property type="project" value="InterPro"/>
</dbReference>
<dbReference type="GO" id="GO:0000124">
    <property type="term" value="C:SAGA complex"/>
    <property type="evidence" value="ECO:0007669"/>
    <property type="project" value="InterPro"/>
</dbReference>
<keyword evidence="5" id="KW-0539">Nucleus</keyword>
<dbReference type="FunFam" id="1.10.20.10:FF:000011">
    <property type="entry name" value="Transcription initiation factor TFIID subunit 12"/>
    <property type="match status" value="1"/>
</dbReference>
<proteinExistence type="inferred from homology"/>
<dbReference type="CDD" id="cd07981">
    <property type="entry name" value="HFD_TAF12"/>
    <property type="match status" value="1"/>
</dbReference>
<name>A0A1D1Z840_9ARAE</name>
<dbReference type="GO" id="GO:0005669">
    <property type="term" value="C:transcription factor TFIID complex"/>
    <property type="evidence" value="ECO:0007669"/>
    <property type="project" value="InterPro"/>
</dbReference>
<comment type="subcellular location">
    <subcellularLocation>
        <location evidence="1">Nucleus</location>
    </subcellularLocation>
</comment>
<keyword evidence="8" id="KW-0648">Protein biosynthesis</keyword>
<feature type="compositionally biased region" description="Pro residues" evidence="6">
    <location>
        <begin position="132"/>
        <end position="147"/>
    </location>
</feature>
<accession>A0A1D1Z840</accession>
<reference evidence="8" key="1">
    <citation type="submission" date="2015-07" db="EMBL/GenBank/DDBJ databases">
        <title>Transcriptome Assembly of Anthurium amnicola.</title>
        <authorList>
            <person name="Suzuki J."/>
        </authorList>
    </citation>
    <scope>NUCLEOTIDE SEQUENCE</scope>
</reference>
<feature type="compositionally biased region" description="Polar residues" evidence="6">
    <location>
        <begin position="234"/>
        <end position="248"/>
    </location>
</feature>
<dbReference type="GO" id="GO:0003743">
    <property type="term" value="F:translation initiation factor activity"/>
    <property type="evidence" value="ECO:0007669"/>
    <property type="project" value="UniProtKB-KW"/>
</dbReference>
<feature type="compositionally biased region" description="Polar residues" evidence="6">
    <location>
        <begin position="256"/>
        <end position="272"/>
    </location>
</feature>
<feature type="compositionally biased region" description="Pro residues" evidence="6">
    <location>
        <begin position="97"/>
        <end position="125"/>
    </location>
</feature>
<feature type="compositionally biased region" description="Low complexity" evidence="6">
    <location>
        <begin position="583"/>
        <end position="598"/>
    </location>
</feature>
<feature type="region of interest" description="Disordered" evidence="6">
    <location>
        <begin position="234"/>
        <end position="272"/>
    </location>
</feature>
<feature type="region of interest" description="Disordered" evidence="6">
    <location>
        <begin position="580"/>
        <end position="612"/>
    </location>
</feature>
<evidence type="ECO:0000256" key="5">
    <source>
        <dbReference type="ARBA" id="ARBA00023242"/>
    </source>
</evidence>
<evidence type="ECO:0000256" key="1">
    <source>
        <dbReference type="ARBA" id="ARBA00004123"/>
    </source>
</evidence>
<sequence length="612" mass="65974">MLVPLWVTHRCRKKTGANRFHLFLCSGPADLGGAPPLAMDPTEPPPATTGPTPADAMALAPPPPATTAEAVAPTPPLEQQPTPTPPSSQQQLELGPPQIPPPSTAPPPSQPPPQLQSQFQPPPQPQALVPQQRPPQPARTLRPPQPPFASHFMPHAPSPVPSSSLPSPSPSLPRGGMAIGVPATLHHPRAQQQSPVPFSSFSPSPAFTQAFNGLPRTNQAASANAQVRQPIQTLQNVGTVGAHTTNSLRPGGVPGNHQQRPGQPTLKSASPLNNQSLAGQKLQTLGLIRGPSVSSPGSLSLNPSQSSQPLQQPWMSAPGRPTNAPSLSSPLYRPLNKPQVLQQRSHQAQQQQQSMPPTLQQKQIPASQQQQQQKLLQQSQQQQHQKQLQQQLQPHQQQQLQQHHQEQQQQQQQLQVTLPHQSLAKIQQSAPQQQQSSRSANQKMFVPTTSQPGLLSPASPIAVTDVEDSSNRILSKRSIHELVAQIDPSEKLDPEVEDILVEIAEDFVESITTFGCSLAKHRKSTTLEAKDILLHLERNWNMTLPGFGGDEIKCFKKPFTNDIHKERLSLIKKSMIGTPDTGNAKSASAAQAATNSKSHASKAPLIGSPKIT</sequence>
<dbReference type="AlphaFoldDB" id="A0A1D1Z840"/>
<comment type="similarity">
    <text evidence="2">Belongs to the TAF12 family.</text>
</comment>
<evidence type="ECO:0000259" key="7">
    <source>
        <dbReference type="Pfam" id="PF03847"/>
    </source>
</evidence>
<evidence type="ECO:0000256" key="4">
    <source>
        <dbReference type="ARBA" id="ARBA00023163"/>
    </source>
</evidence>
<evidence type="ECO:0000256" key="2">
    <source>
        <dbReference type="ARBA" id="ARBA00007530"/>
    </source>
</evidence>
<dbReference type="InterPro" id="IPR037794">
    <property type="entry name" value="TAF12"/>
</dbReference>
<feature type="compositionally biased region" description="Pro residues" evidence="6">
    <location>
        <begin position="73"/>
        <end position="86"/>
    </location>
</feature>
<dbReference type="SUPFAM" id="SSF47113">
    <property type="entry name" value="Histone-fold"/>
    <property type="match status" value="1"/>
</dbReference>
<dbReference type="InterPro" id="IPR009072">
    <property type="entry name" value="Histone-fold"/>
</dbReference>
<feature type="compositionally biased region" description="Low complexity" evidence="6">
    <location>
        <begin position="190"/>
        <end position="211"/>
    </location>
</feature>
<feature type="compositionally biased region" description="Low complexity" evidence="6">
    <location>
        <begin position="87"/>
        <end position="96"/>
    </location>
</feature>
<keyword evidence="8" id="KW-0396">Initiation factor</keyword>
<dbReference type="PANTHER" id="PTHR12264:SF21">
    <property type="entry name" value="TRANSCRIPTION INITIATION FACTOR TFIID SUBUNIT 12"/>
    <property type="match status" value="1"/>
</dbReference>
<feature type="region of interest" description="Disordered" evidence="6">
    <location>
        <begin position="34"/>
        <end position="212"/>
    </location>
</feature>
<evidence type="ECO:0000313" key="8">
    <source>
        <dbReference type="EMBL" id="JAT63044.1"/>
    </source>
</evidence>
<dbReference type="Pfam" id="PF03847">
    <property type="entry name" value="TFIID_20kDa"/>
    <property type="match status" value="1"/>
</dbReference>
<feature type="compositionally biased region" description="Low complexity" evidence="6">
    <location>
        <begin position="49"/>
        <end position="59"/>
    </location>
</feature>
<organism evidence="8">
    <name type="scientific">Anthurium amnicola</name>
    <dbReference type="NCBI Taxonomy" id="1678845"/>
    <lineage>
        <taxon>Eukaryota</taxon>
        <taxon>Viridiplantae</taxon>
        <taxon>Streptophyta</taxon>
        <taxon>Embryophyta</taxon>
        <taxon>Tracheophyta</taxon>
        <taxon>Spermatophyta</taxon>
        <taxon>Magnoliopsida</taxon>
        <taxon>Liliopsida</taxon>
        <taxon>Araceae</taxon>
        <taxon>Pothoideae</taxon>
        <taxon>Potheae</taxon>
        <taxon>Anthurium</taxon>
    </lineage>
</organism>
<dbReference type="GO" id="GO:0003677">
    <property type="term" value="F:DNA binding"/>
    <property type="evidence" value="ECO:0007669"/>
    <property type="project" value="TreeGrafter"/>
</dbReference>
<dbReference type="InterPro" id="IPR003228">
    <property type="entry name" value="TFIID_TAF12_dom"/>
</dbReference>